<dbReference type="Proteomes" id="UP000634136">
    <property type="component" value="Unassembled WGS sequence"/>
</dbReference>
<organism evidence="1 2">
    <name type="scientific">Senna tora</name>
    <dbReference type="NCBI Taxonomy" id="362788"/>
    <lineage>
        <taxon>Eukaryota</taxon>
        <taxon>Viridiplantae</taxon>
        <taxon>Streptophyta</taxon>
        <taxon>Embryophyta</taxon>
        <taxon>Tracheophyta</taxon>
        <taxon>Spermatophyta</taxon>
        <taxon>Magnoliopsida</taxon>
        <taxon>eudicotyledons</taxon>
        <taxon>Gunneridae</taxon>
        <taxon>Pentapetalae</taxon>
        <taxon>rosids</taxon>
        <taxon>fabids</taxon>
        <taxon>Fabales</taxon>
        <taxon>Fabaceae</taxon>
        <taxon>Caesalpinioideae</taxon>
        <taxon>Cassia clade</taxon>
        <taxon>Senna</taxon>
    </lineage>
</organism>
<keyword evidence="2" id="KW-1185">Reference proteome</keyword>
<accession>A0A834SZ66</accession>
<name>A0A834SZ66_9FABA</name>
<sequence length="52" mass="6093">MELVNALKELEVMSKHILNQKSQLNLKRTQEAQVKHVPQVSQTDRYELYLGI</sequence>
<dbReference type="EMBL" id="JAAIUW010000010">
    <property type="protein sequence ID" value="KAF7812426.1"/>
    <property type="molecule type" value="Genomic_DNA"/>
</dbReference>
<gene>
    <name evidence="1" type="ORF">G2W53_033402</name>
</gene>
<comment type="caution">
    <text evidence="1">The sequence shown here is derived from an EMBL/GenBank/DDBJ whole genome shotgun (WGS) entry which is preliminary data.</text>
</comment>
<proteinExistence type="predicted"/>
<protein>
    <submittedName>
        <fullName evidence="1">Uncharacterized protein</fullName>
    </submittedName>
</protein>
<evidence type="ECO:0000313" key="1">
    <source>
        <dbReference type="EMBL" id="KAF7812426.1"/>
    </source>
</evidence>
<evidence type="ECO:0000313" key="2">
    <source>
        <dbReference type="Proteomes" id="UP000634136"/>
    </source>
</evidence>
<dbReference type="AlphaFoldDB" id="A0A834SZ66"/>
<reference evidence="1" key="1">
    <citation type="submission" date="2020-09" db="EMBL/GenBank/DDBJ databases">
        <title>Genome-Enabled Discovery of Anthraquinone Biosynthesis in Senna tora.</title>
        <authorList>
            <person name="Kang S.-H."/>
            <person name="Pandey R.P."/>
            <person name="Lee C.-M."/>
            <person name="Sim J.-S."/>
            <person name="Jeong J.-T."/>
            <person name="Choi B.-S."/>
            <person name="Jung M."/>
            <person name="Ginzburg D."/>
            <person name="Zhao K."/>
            <person name="Won S.Y."/>
            <person name="Oh T.-J."/>
            <person name="Yu Y."/>
            <person name="Kim N.-H."/>
            <person name="Lee O.R."/>
            <person name="Lee T.-H."/>
            <person name="Bashyal P."/>
            <person name="Kim T.-S."/>
            <person name="Lee W.-H."/>
            <person name="Kawkins C."/>
            <person name="Kim C.-K."/>
            <person name="Kim J.S."/>
            <person name="Ahn B.O."/>
            <person name="Rhee S.Y."/>
            <person name="Sohng J.K."/>
        </authorList>
    </citation>
    <scope>NUCLEOTIDE SEQUENCE</scope>
    <source>
        <tissue evidence="1">Leaf</tissue>
    </source>
</reference>